<dbReference type="Proteomes" id="UP001259832">
    <property type="component" value="Unassembled WGS sequence"/>
</dbReference>
<organism evidence="2 3">
    <name type="scientific">Phytophthora citrophthora</name>
    <dbReference type="NCBI Taxonomy" id="4793"/>
    <lineage>
        <taxon>Eukaryota</taxon>
        <taxon>Sar</taxon>
        <taxon>Stramenopiles</taxon>
        <taxon>Oomycota</taxon>
        <taxon>Peronosporomycetes</taxon>
        <taxon>Peronosporales</taxon>
        <taxon>Peronosporaceae</taxon>
        <taxon>Phytophthora</taxon>
    </lineage>
</organism>
<keyword evidence="3" id="KW-1185">Reference proteome</keyword>
<accession>A0AAD9GHX2</accession>
<dbReference type="PANTHER" id="PTHR31569">
    <property type="entry name" value="SWIM-TYPE DOMAIN-CONTAINING PROTEIN"/>
    <property type="match status" value="1"/>
</dbReference>
<reference evidence="2" key="1">
    <citation type="submission" date="2023-08" db="EMBL/GenBank/DDBJ databases">
        <title>Reference Genome Resource for the Citrus Pathogen Phytophthora citrophthora.</title>
        <authorList>
            <person name="Moller H."/>
            <person name="Coetzee B."/>
            <person name="Rose L.J."/>
            <person name="Van Niekerk J.M."/>
        </authorList>
    </citation>
    <scope>NUCLEOTIDE SEQUENCE</scope>
    <source>
        <strain evidence="2">STE-U-9442</strain>
    </source>
</reference>
<comment type="caution">
    <text evidence="2">The sequence shown here is derived from an EMBL/GenBank/DDBJ whole genome shotgun (WGS) entry which is preliminary data.</text>
</comment>
<name>A0AAD9GHX2_9STRA</name>
<proteinExistence type="predicted"/>
<dbReference type="PANTHER" id="PTHR31569:SF4">
    <property type="entry name" value="SWIM-TYPE DOMAIN-CONTAINING PROTEIN"/>
    <property type="match status" value="1"/>
</dbReference>
<dbReference type="InterPro" id="IPR052579">
    <property type="entry name" value="Zinc_finger_SWIM"/>
</dbReference>
<dbReference type="AlphaFoldDB" id="A0AAD9GHX2"/>
<protein>
    <recommendedName>
        <fullName evidence="1">MULE transposase domain-containing protein</fullName>
    </recommendedName>
</protein>
<dbReference type="InterPro" id="IPR018289">
    <property type="entry name" value="MULE_transposase_dom"/>
</dbReference>
<feature type="domain" description="MULE transposase" evidence="1">
    <location>
        <begin position="141"/>
        <end position="227"/>
    </location>
</feature>
<dbReference type="Pfam" id="PF10551">
    <property type="entry name" value="MULE"/>
    <property type="match status" value="1"/>
</dbReference>
<evidence type="ECO:0000259" key="1">
    <source>
        <dbReference type="Pfam" id="PF10551"/>
    </source>
</evidence>
<gene>
    <name evidence="2" type="ORF">P3T76_008924</name>
</gene>
<evidence type="ECO:0000313" key="2">
    <source>
        <dbReference type="EMBL" id="KAK1938849.1"/>
    </source>
</evidence>
<evidence type="ECO:0000313" key="3">
    <source>
        <dbReference type="Proteomes" id="UP001259832"/>
    </source>
</evidence>
<dbReference type="EMBL" id="JASMQC010000017">
    <property type="protein sequence ID" value="KAK1938849.1"/>
    <property type="molecule type" value="Genomic_DNA"/>
</dbReference>
<sequence length="290" mass="32301">MNNVGLSTLSAPCEYAVSKDDIVHTNISELHNHEPSHDICVHVAHRRRGAAASLLAPVRIMQSLAAIQTAAGVTASRIQTTIRSVNPSTLVVAKDIANTKSAARHRELSLSTVTEAIFKKLKDNKFIYKWTILTRKLTNCAYKTNKYKLPLLNTLVITGFNSVLPLLGEETDDYVWSFNMLRLMMIEYHVDSPHVISMDRDLASMNALDKVFPDALAMVCPGHMNKNVVAKAMKPLGQNSWQNDSSMATFYKAVEAETKTKFGEKRIILKQKSSIVSDYLDRHCGSIRLA</sequence>